<dbReference type="GO" id="GO:0015288">
    <property type="term" value="F:porin activity"/>
    <property type="evidence" value="ECO:0007669"/>
    <property type="project" value="TreeGrafter"/>
</dbReference>
<keyword evidence="4" id="KW-1134">Transmembrane beta strand</keyword>
<dbReference type="InterPro" id="IPR003423">
    <property type="entry name" value="OMP_efflux"/>
</dbReference>
<keyword evidence="5" id="KW-0812">Transmembrane</keyword>
<dbReference type="GO" id="GO:1990281">
    <property type="term" value="C:efflux pump complex"/>
    <property type="evidence" value="ECO:0007669"/>
    <property type="project" value="TreeGrafter"/>
</dbReference>
<dbReference type="SUPFAM" id="SSF56954">
    <property type="entry name" value="Outer membrane efflux proteins (OEP)"/>
    <property type="match status" value="1"/>
</dbReference>
<keyword evidence="6" id="KW-0472">Membrane</keyword>
<evidence type="ECO:0000313" key="9">
    <source>
        <dbReference type="EMBL" id="GLI56477.1"/>
    </source>
</evidence>
<feature type="coiled-coil region" evidence="8">
    <location>
        <begin position="482"/>
        <end position="509"/>
    </location>
</feature>
<evidence type="ECO:0000256" key="1">
    <source>
        <dbReference type="ARBA" id="ARBA00004442"/>
    </source>
</evidence>
<evidence type="ECO:0000313" key="10">
    <source>
        <dbReference type="Proteomes" id="UP001144471"/>
    </source>
</evidence>
<dbReference type="AlphaFoldDB" id="A0A9W6LNC1"/>
<organism evidence="9 10">
    <name type="scientific">Propionigenium maris DSM 9537</name>
    <dbReference type="NCBI Taxonomy" id="1123000"/>
    <lineage>
        <taxon>Bacteria</taxon>
        <taxon>Fusobacteriati</taxon>
        <taxon>Fusobacteriota</taxon>
        <taxon>Fusobacteriia</taxon>
        <taxon>Fusobacteriales</taxon>
        <taxon>Fusobacteriaceae</taxon>
        <taxon>Propionigenium</taxon>
    </lineage>
</organism>
<sequence length="763" mass="86592">MKRVGTISLMFLLTFTLLFPKEQLKVGVIYENESYVDYMGEVLKDELKRNFEGSDYEVEVQKATLVGTKSEFDSELASMEADKDIDAIVTMGVMVSELTLLDDSGYDKLVVAPFGVGQPERERKNLSYITEVTDIPGDIKFMEELKEIKRVSFVVPEFYDEGYLKTQTDKILSNVEDAGYQVDIILVGDDIEKISEQLDNTDAIYVFEMTYKNVDEILTLAREKKIMSFSRVSGRDGSEKVLMGYDNTPEVQRRVRAGVVSMRRRMEGDDPSEIVTDLGKSDKSIDFNMALAREIGVFPSLVFAQKVNFINLRERGGKALGFKEGINMALNENTDLKSRRENITTDEYNVKSAKADRRPNIDAFAEYQRLDKDSARSLTTPAESSVRGGVSLNYLIFDDNVNANVTIRDYQRIATEERYRQEGLDTVQSFSQAYLTILELNARLEVERYNYELMKEYLQIARTKFEVGAAGPEDIYRFQSEIADALTNIAEVEGQIRIAEADLNRVLNQPMALRYTLEEVNTQSNAFREITEILKESGQRVDGLRQFFIEEGIANAPELKQLEAQVSAKERELKAAERERYMPKLSAFGEWSDDLKDDWGEGSDITRDEDRWNVGARVELPLYKGGDIEYTKQRVRSELRSLEYEKTSLETEVGKQVSSSFAQVVKDYIKTATTKDAADAASKNLELVGDFYAKGTISISDLLDARTNSISADQVEIAARYSYLQSLINLERSTGEYLVMMDDLTKGAKLERLKSYLKSESGR</sequence>
<dbReference type="PANTHER" id="PTHR30026:SF20">
    <property type="entry name" value="OUTER MEMBRANE PROTEIN TOLC"/>
    <property type="match status" value="1"/>
</dbReference>
<dbReference type="GO" id="GO:0015562">
    <property type="term" value="F:efflux transmembrane transporter activity"/>
    <property type="evidence" value="ECO:0007669"/>
    <property type="project" value="InterPro"/>
</dbReference>
<keyword evidence="10" id="KW-1185">Reference proteome</keyword>
<gene>
    <name evidence="9" type="ORF">PM10SUCC1_19910</name>
</gene>
<protein>
    <recommendedName>
        <fullName evidence="11">Outer membrane protein TolC</fullName>
    </recommendedName>
</protein>
<keyword evidence="3" id="KW-0813">Transport</keyword>
<evidence type="ECO:0000256" key="4">
    <source>
        <dbReference type="ARBA" id="ARBA00022452"/>
    </source>
</evidence>
<dbReference type="EMBL" id="BSDY01000008">
    <property type="protein sequence ID" value="GLI56477.1"/>
    <property type="molecule type" value="Genomic_DNA"/>
</dbReference>
<comment type="similarity">
    <text evidence="2">Belongs to the outer membrane factor (OMF) (TC 1.B.17) family.</text>
</comment>
<comment type="subcellular location">
    <subcellularLocation>
        <location evidence="1">Cell outer membrane</location>
    </subcellularLocation>
</comment>
<evidence type="ECO:0008006" key="11">
    <source>
        <dbReference type="Google" id="ProtNLM"/>
    </source>
</evidence>
<proteinExistence type="inferred from homology"/>
<dbReference type="Pfam" id="PF02321">
    <property type="entry name" value="OEP"/>
    <property type="match status" value="2"/>
</dbReference>
<keyword evidence="7" id="KW-0998">Cell outer membrane</keyword>
<evidence type="ECO:0000256" key="6">
    <source>
        <dbReference type="ARBA" id="ARBA00023136"/>
    </source>
</evidence>
<evidence type="ECO:0000256" key="7">
    <source>
        <dbReference type="ARBA" id="ARBA00023237"/>
    </source>
</evidence>
<evidence type="ECO:0000256" key="8">
    <source>
        <dbReference type="SAM" id="Coils"/>
    </source>
</evidence>
<keyword evidence="8" id="KW-0175">Coiled coil</keyword>
<reference evidence="9" key="1">
    <citation type="submission" date="2022-12" db="EMBL/GenBank/DDBJ databases">
        <title>Reference genome sequencing for broad-spectrum identification of bacterial and archaeal isolates by mass spectrometry.</title>
        <authorList>
            <person name="Sekiguchi Y."/>
            <person name="Tourlousse D.M."/>
        </authorList>
    </citation>
    <scope>NUCLEOTIDE SEQUENCE</scope>
    <source>
        <strain evidence="9">10succ1</strain>
    </source>
</reference>
<accession>A0A9W6LNC1</accession>
<dbReference type="InterPro" id="IPR051906">
    <property type="entry name" value="TolC-like"/>
</dbReference>
<evidence type="ECO:0000256" key="5">
    <source>
        <dbReference type="ARBA" id="ARBA00022692"/>
    </source>
</evidence>
<evidence type="ECO:0000256" key="2">
    <source>
        <dbReference type="ARBA" id="ARBA00007613"/>
    </source>
</evidence>
<dbReference type="PANTHER" id="PTHR30026">
    <property type="entry name" value="OUTER MEMBRANE PROTEIN TOLC"/>
    <property type="match status" value="1"/>
</dbReference>
<name>A0A9W6LNC1_9FUSO</name>
<dbReference type="RefSeq" id="WP_281835662.1">
    <property type="nucleotide sequence ID" value="NZ_BSDY01000008.1"/>
</dbReference>
<dbReference type="Proteomes" id="UP001144471">
    <property type="component" value="Unassembled WGS sequence"/>
</dbReference>
<dbReference type="Gene3D" id="1.20.1600.10">
    <property type="entry name" value="Outer membrane efflux proteins (OEP)"/>
    <property type="match status" value="1"/>
</dbReference>
<comment type="caution">
    <text evidence="9">The sequence shown here is derived from an EMBL/GenBank/DDBJ whole genome shotgun (WGS) entry which is preliminary data.</text>
</comment>
<evidence type="ECO:0000256" key="3">
    <source>
        <dbReference type="ARBA" id="ARBA00022448"/>
    </source>
</evidence>
<dbReference type="GO" id="GO:0009279">
    <property type="term" value="C:cell outer membrane"/>
    <property type="evidence" value="ECO:0007669"/>
    <property type="project" value="UniProtKB-SubCell"/>
</dbReference>